<feature type="compositionally biased region" description="Polar residues" evidence="6">
    <location>
        <begin position="1133"/>
        <end position="1150"/>
    </location>
</feature>
<feature type="transmembrane region" description="Helical" evidence="7">
    <location>
        <begin position="782"/>
        <end position="803"/>
    </location>
</feature>
<feature type="domain" description="SPX" evidence="9">
    <location>
        <begin position="105"/>
        <end position="589"/>
    </location>
</feature>
<evidence type="ECO:0000256" key="5">
    <source>
        <dbReference type="ARBA" id="ARBA00023136"/>
    </source>
</evidence>
<feature type="compositionally biased region" description="Basic residues" evidence="6">
    <location>
        <begin position="427"/>
        <end position="439"/>
    </location>
</feature>
<evidence type="ECO:0000313" key="10">
    <source>
        <dbReference type="EMBL" id="ETW78067.1"/>
    </source>
</evidence>
<comment type="subcellular location">
    <subcellularLocation>
        <location evidence="1">Membrane</location>
        <topology evidence="1">Multi-pass membrane protein</topology>
    </subcellularLocation>
</comment>
<dbReference type="OrthoDB" id="9970435at2759"/>
<gene>
    <name evidence="10" type="ORF">HETIRDRAFT_454118</name>
</gene>
<dbReference type="PANTHER" id="PTHR10783:SF103">
    <property type="entry name" value="SOLUTE CARRIER FAMILY 53 MEMBER 1"/>
    <property type="match status" value="1"/>
</dbReference>
<dbReference type="CDD" id="cd14475">
    <property type="entry name" value="SPX_SYG1_like"/>
    <property type="match status" value="1"/>
</dbReference>
<dbReference type="Proteomes" id="UP000030671">
    <property type="component" value="Unassembled WGS sequence"/>
</dbReference>
<dbReference type="GO" id="GO:0005886">
    <property type="term" value="C:plasma membrane"/>
    <property type="evidence" value="ECO:0007669"/>
    <property type="project" value="TreeGrafter"/>
</dbReference>
<feature type="compositionally biased region" description="Low complexity" evidence="6">
    <location>
        <begin position="1177"/>
        <end position="1186"/>
    </location>
</feature>
<dbReference type="GO" id="GO:0006817">
    <property type="term" value="P:phosphate ion transport"/>
    <property type="evidence" value="ECO:0007669"/>
    <property type="project" value="TreeGrafter"/>
</dbReference>
<feature type="region of interest" description="Disordered" evidence="6">
    <location>
        <begin position="1041"/>
        <end position="1070"/>
    </location>
</feature>
<dbReference type="GO" id="GO:0000822">
    <property type="term" value="F:inositol hexakisphosphate binding"/>
    <property type="evidence" value="ECO:0007669"/>
    <property type="project" value="TreeGrafter"/>
</dbReference>
<accession>W4JWY1</accession>
<dbReference type="InParanoid" id="W4JWY1"/>
<feature type="compositionally biased region" description="Polar residues" evidence="6">
    <location>
        <begin position="440"/>
        <end position="452"/>
    </location>
</feature>
<evidence type="ECO:0000256" key="4">
    <source>
        <dbReference type="ARBA" id="ARBA00022989"/>
    </source>
</evidence>
<feature type="transmembrane region" description="Helical" evidence="7">
    <location>
        <begin position="899"/>
        <end position="920"/>
    </location>
</feature>
<feature type="transmembrane region" description="Helical" evidence="7">
    <location>
        <begin position="867"/>
        <end position="887"/>
    </location>
</feature>
<dbReference type="Pfam" id="PF03124">
    <property type="entry name" value="EXS"/>
    <property type="match status" value="1"/>
</dbReference>
<feature type="transmembrane region" description="Helical" evidence="7">
    <location>
        <begin position="1085"/>
        <end position="1103"/>
    </location>
</feature>
<keyword evidence="5 7" id="KW-0472">Membrane</keyword>
<dbReference type="GeneID" id="20676467"/>
<dbReference type="HOGENOM" id="CLU_006116_0_0_1"/>
<keyword evidence="4 7" id="KW-1133">Transmembrane helix</keyword>
<dbReference type="PROSITE" id="PS51382">
    <property type="entry name" value="SPX"/>
    <property type="match status" value="1"/>
</dbReference>
<feature type="region of interest" description="Disordered" evidence="6">
    <location>
        <begin position="180"/>
        <end position="318"/>
    </location>
</feature>
<evidence type="ECO:0000256" key="6">
    <source>
        <dbReference type="SAM" id="MobiDB-lite"/>
    </source>
</evidence>
<dbReference type="Pfam" id="PF03105">
    <property type="entry name" value="SPX"/>
    <property type="match status" value="1"/>
</dbReference>
<keyword evidence="11" id="KW-1185">Reference proteome</keyword>
<feature type="compositionally biased region" description="Basic and acidic residues" evidence="6">
    <location>
        <begin position="476"/>
        <end position="487"/>
    </location>
</feature>
<feature type="compositionally biased region" description="Low complexity" evidence="6">
    <location>
        <begin position="298"/>
        <end position="315"/>
    </location>
</feature>
<feature type="transmembrane region" description="Helical" evidence="7">
    <location>
        <begin position="751"/>
        <end position="770"/>
    </location>
</feature>
<dbReference type="InterPro" id="IPR004342">
    <property type="entry name" value="EXS_C"/>
</dbReference>
<dbReference type="GO" id="GO:0016036">
    <property type="term" value="P:cellular response to phosphate starvation"/>
    <property type="evidence" value="ECO:0007669"/>
    <property type="project" value="TreeGrafter"/>
</dbReference>
<evidence type="ECO:0000256" key="2">
    <source>
        <dbReference type="ARBA" id="ARBA00009665"/>
    </source>
</evidence>
<reference evidence="10 11" key="1">
    <citation type="journal article" date="2012" name="New Phytol.">
        <title>Insight into trade-off between wood decay and parasitism from the genome of a fungal forest pathogen.</title>
        <authorList>
            <person name="Olson A."/>
            <person name="Aerts A."/>
            <person name="Asiegbu F."/>
            <person name="Belbahri L."/>
            <person name="Bouzid O."/>
            <person name="Broberg A."/>
            <person name="Canback B."/>
            <person name="Coutinho P.M."/>
            <person name="Cullen D."/>
            <person name="Dalman K."/>
            <person name="Deflorio G."/>
            <person name="van Diepen L.T."/>
            <person name="Dunand C."/>
            <person name="Duplessis S."/>
            <person name="Durling M."/>
            <person name="Gonthier P."/>
            <person name="Grimwood J."/>
            <person name="Fossdal C.G."/>
            <person name="Hansson D."/>
            <person name="Henrissat B."/>
            <person name="Hietala A."/>
            <person name="Himmelstrand K."/>
            <person name="Hoffmeister D."/>
            <person name="Hogberg N."/>
            <person name="James T.Y."/>
            <person name="Karlsson M."/>
            <person name="Kohler A."/>
            <person name="Kues U."/>
            <person name="Lee Y.H."/>
            <person name="Lin Y.C."/>
            <person name="Lind M."/>
            <person name="Lindquist E."/>
            <person name="Lombard V."/>
            <person name="Lucas S."/>
            <person name="Lunden K."/>
            <person name="Morin E."/>
            <person name="Murat C."/>
            <person name="Park J."/>
            <person name="Raffaello T."/>
            <person name="Rouze P."/>
            <person name="Salamov A."/>
            <person name="Schmutz J."/>
            <person name="Solheim H."/>
            <person name="Stahlberg J."/>
            <person name="Velez H."/>
            <person name="de Vries R.P."/>
            <person name="Wiebenga A."/>
            <person name="Woodward S."/>
            <person name="Yakovlev I."/>
            <person name="Garbelotto M."/>
            <person name="Martin F."/>
            <person name="Grigoriev I.V."/>
            <person name="Stenlid J."/>
        </authorList>
    </citation>
    <scope>NUCLEOTIDE SEQUENCE [LARGE SCALE GENOMIC DNA]</scope>
    <source>
        <strain evidence="10 11">TC 32-1</strain>
    </source>
</reference>
<feature type="compositionally biased region" description="Low complexity" evidence="6">
    <location>
        <begin position="236"/>
        <end position="245"/>
    </location>
</feature>
<dbReference type="GO" id="GO:0005794">
    <property type="term" value="C:Golgi apparatus"/>
    <property type="evidence" value="ECO:0007669"/>
    <property type="project" value="TreeGrafter"/>
</dbReference>
<name>W4JWY1_HETIT</name>
<dbReference type="InterPro" id="IPR004331">
    <property type="entry name" value="SPX_dom"/>
</dbReference>
<evidence type="ECO:0000256" key="7">
    <source>
        <dbReference type="SAM" id="Phobius"/>
    </source>
</evidence>
<feature type="compositionally biased region" description="Pro residues" evidence="6">
    <location>
        <begin position="277"/>
        <end position="293"/>
    </location>
</feature>
<feature type="domain" description="EXS" evidence="8">
    <location>
        <begin position="865"/>
        <end position="1066"/>
    </location>
</feature>
<evidence type="ECO:0000259" key="8">
    <source>
        <dbReference type="PROSITE" id="PS51380"/>
    </source>
</evidence>
<feature type="transmembrane region" description="Helical" evidence="7">
    <location>
        <begin position="836"/>
        <end position="855"/>
    </location>
</feature>
<dbReference type="RefSeq" id="XP_009550069.1">
    <property type="nucleotide sequence ID" value="XM_009551774.1"/>
</dbReference>
<evidence type="ECO:0000256" key="3">
    <source>
        <dbReference type="ARBA" id="ARBA00022692"/>
    </source>
</evidence>
<sequence length="1186" mass="130549">MKFARCVALAGSRPPLDANPDSKYLNRIHGWLLELSHGAWHGHVREVFSFFFALWLASARGPLFLDGPAARRRAFFSTNLPRVQSLQQPQNGKKHTCDALFSPNPHSVPRLTSHCALFFPHPVCSDYRGLKKRITAVRRAQEGQLALEAATAVQVPARARTAPAAAGDNKTNINASASDVEATDAGSLMSAASERPSPVQGEGAGRFRDARTPSPPLGLYGFEEGEGDRDPSPLRSSAVASSGSADGRPALLGGGRRRGGSVTFPASPVLHAVPSPASSPTPGPVSPKSPPSPTFTEAPTSGTAGANATSAAPTGLFAHMRRRSSTIRTRTASLHTTFTAPGTLPPPSLSALLAPMPPVQRAFFDALDRELEKIEGFYLAREAEARERCAALRGQLGELQDHRRVFHEAHPADQRPWSIAALAAHAGRPHSQARWRASRKNTPVQSRAQSRSRTGDAGGDSGEGAGEGAGAGTSSSREKTPEREGDAEKVSEFLGGFGLFGAGGLGLGHANAHAHANGNGNGAARGKETRLNPEDYTHAKKRLKKAVLEYYRGLEVLNNYRILNLTGFRKALKKFEKTTKIPVQQAYMKEKVRARGAFLVVDRRTATLIWERGIAQVDHSAFASGEIVQGLVREMEDQFAARFTRGDKKKALIRLRAASQHKTHHFSTFRTGIALGLAVPALVDGIYRSFQPETRAAIPWQTMLFNYAVLCVPAFFSFLVGLNVLVWSRSRINYVFIFEFDIRTRLDHREYFEIPAIAIATLCYAFWLTFARVGAESIAPTTWPLVWLLFMVGLLINPLPMMFRESRWWLLRNFARLLTSGVHRVEFADFWMGDQFCSLVFTLSNLYFFSCSYIVGFDRDPWRRCAIPHGWGIQFALASLPLLARLVQSVRRWVDSRLVTHLINGGKYGAGIVYYLVYFIWRENGAGRGPSFALFCLFGTIYSTMGSLIARHDGGQDFLMDWSVLRPHARYPLLRSELVYSSYTPLYYFAIVSNVLVRFVWVIYIPSHGRNFSVRTFVAALLEVLRRWQWNFCERPPSPTHPLPPPTHCPHPPITPTHPSPPPTHRPHPPIAPTLLPIGRILPSLTHLILTLTLILVLIRSVLFRAQIGWRTSTSGTWISIASRARCRCHTRSMMSDTSRTAGMRTATSTRSGRGSRRGEGEGEGEGEGGGEGGSSHGSDGWSRSF</sequence>
<dbReference type="PANTHER" id="PTHR10783">
    <property type="entry name" value="XENOTROPIC AND POLYTROPIC RETROVIRUS RECEPTOR 1-RELATED"/>
    <property type="match status" value="1"/>
</dbReference>
<feature type="transmembrane region" description="Helical" evidence="7">
    <location>
        <begin position="986"/>
        <end position="1005"/>
    </location>
</feature>
<dbReference type="AlphaFoldDB" id="W4JWY1"/>
<dbReference type="PROSITE" id="PS51380">
    <property type="entry name" value="EXS"/>
    <property type="match status" value="1"/>
</dbReference>
<dbReference type="KEGG" id="hir:HETIRDRAFT_454118"/>
<evidence type="ECO:0000256" key="1">
    <source>
        <dbReference type="ARBA" id="ARBA00004141"/>
    </source>
</evidence>
<evidence type="ECO:0000313" key="11">
    <source>
        <dbReference type="Proteomes" id="UP000030671"/>
    </source>
</evidence>
<keyword evidence="3 7" id="KW-0812">Transmembrane</keyword>
<dbReference type="eggNOG" id="KOG1162">
    <property type="taxonomic scope" value="Eukaryota"/>
</dbReference>
<proteinExistence type="inferred from homology"/>
<organism evidence="10 11">
    <name type="scientific">Heterobasidion irregulare (strain TC 32-1)</name>
    <dbReference type="NCBI Taxonomy" id="747525"/>
    <lineage>
        <taxon>Eukaryota</taxon>
        <taxon>Fungi</taxon>
        <taxon>Dikarya</taxon>
        <taxon>Basidiomycota</taxon>
        <taxon>Agaricomycotina</taxon>
        <taxon>Agaricomycetes</taxon>
        <taxon>Russulales</taxon>
        <taxon>Bondarzewiaceae</taxon>
        <taxon>Heterobasidion</taxon>
        <taxon>Heterobasidion annosum species complex</taxon>
    </lineage>
</organism>
<feature type="compositionally biased region" description="Gly residues" evidence="6">
    <location>
        <begin position="456"/>
        <end position="471"/>
    </location>
</feature>
<dbReference type="EMBL" id="KI925462">
    <property type="protein sequence ID" value="ETW78067.1"/>
    <property type="molecule type" value="Genomic_DNA"/>
</dbReference>
<feature type="transmembrane region" description="Helical" evidence="7">
    <location>
        <begin position="704"/>
        <end position="726"/>
    </location>
</feature>
<feature type="transmembrane region" description="Helical" evidence="7">
    <location>
        <begin position="932"/>
        <end position="950"/>
    </location>
</feature>
<feature type="region of interest" description="Disordered" evidence="6">
    <location>
        <begin position="1132"/>
        <end position="1186"/>
    </location>
</feature>
<evidence type="ECO:0008006" key="12">
    <source>
        <dbReference type="Google" id="ProtNLM"/>
    </source>
</evidence>
<feature type="region of interest" description="Disordered" evidence="6">
    <location>
        <begin position="424"/>
        <end position="487"/>
    </location>
</feature>
<comment type="similarity">
    <text evidence="2">Belongs to the SYG1 (TC 2.A.94) family.</text>
</comment>
<evidence type="ECO:0000259" key="9">
    <source>
        <dbReference type="PROSITE" id="PS51382"/>
    </source>
</evidence>
<protein>
    <recommendedName>
        <fullName evidence="12">SPX domain-containing protein</fullName>
    </recommendedName>
</protein>